<keyword evidence="6" id="KW-0995">Kinetochore</keyword>
<keyword evidence="9" id="KW-0137">Centromere</keyword>
<evidence type="ECO:0000256" key="2">
    <source>
        <dbReference type="ARBA" id="ARBA00004629"/>
    </source>
</evidence>
<keyword evidence="3" id="KW-0158">Chromosome</keyword>
<comment type="subcellular location">
    <subcellularLocation>
        <location evidence="2">Chromosome</location>
        <location evidence="2">Centromere</location>
        <location evidence="2">Kinetochore</location>
    </subcellularLocation>
    <subcellularLocation>
        <location evidence="1">Nucleus</location>
    </subcellularLocation>
</comment>
<name>A0A1E3PLY7_9ASCO</name>
<proteinExistence type="predicted"/>
<dbReference type="InterPro" id="IPR007128">
    <property type="entry name" value="PMF1/Nnf1"/>
</dbReference>
<dbReference type="EMBL" id="KV454408">
    <property type="protein sequence ID" value="ODQ66310.1"/>
    <property type="molecule type" value="Genomic_DNA"/>
</dbReference>
<dbReference type="Pfam" id="PF03980">
    <property type="entry name" value="Nnf1"/>
    <property type="match status" value="1"/>
</dbReference>
<dbReference type="GO" id="GO:0005634">
    <property type="term" value="C:nucleus"/>
    <property type="evidence" value="ECO:0007669"/>
    <property type="project" value="UniProtKB-SubCell"/>
</dbReference>
<reference evidence="10 11" key="1">
    <citation type="journal article" date="2016" name="Proc. Natl. Acad. Sci. U.S.A.">
        <title>Comparative genomics of biotechnologically important yeasts.</title>
        <authorList>
            <person name="Riley R."/>
            <person name="Haridas S."/>
            <person name="Wolfe K.H."/>
            <person name="Lopes M.R."/>
            <person name="Hittinger C.T."/>
            <person name="Goeker M."/>
            <person name="Salamov A.A."/>
            <person name="Wisecaver J.H."/>
            <person name="Long T.M."/>
            <person name="Calvey C.H."/>
            <person name="Aerts A.L."/>
            <person name="Barry K.W."/>
            <person name="Choi C."/>
            <person name="Clum A."/>
            <person name="Coughlan A.Y."/>
            <person name="Deshpande S."/>
            <person name="Douglass A.P."/>
            <person name="Hanson S.J."/>
            <person name="Klenk H.-P."/>
            <person name="LaButti K.M."/>
            <person name="Lapidus A."/>
            <person name="Lindquist E.A."/>
            <person name="Lipzen A.M."/>
            <person name="Meier-Kolthoff J.P."/>
            <person name="Ohm R.A."/>
            <person name="Otillar R.P."/>
            <person name="Pangilinan J.L."/>
            <person name="Peng Y."/>
            <person name="Rokas A."/>
            <person name="Rosa C.A."/>
            <person name="Scheuner C."/>
            <person name="Sibirny A.A."/>
            <person name="Slot J.C."/>
            <person name="Stielow J.B."/>
            <person name="Sun H."/>
            <person name="Kurtzman C.P."/>
            <person name="Blackwell M."/>
            <person name="Grigoriev I.V."/>
            <person name="Jeffries T.W."/>
        </authorList>
    </citation>
    <scope>NUCLEOTIDE SEQUENCE [LARGE SCALE GENOMIC DNA]</scope>
    <source>
        <strain evidence="10 11">DSM 6958</strain>
    </source>
</reference>
<keyword evidence="7" id="KW-0539">Nucleus</keyword>
<keyword evidence="8" id="KW-0131">Cell cycle</keyword>
<evidence type="ECO:0000256" key="6">
    <source>
        <dbReference type="ARBA" id="ARBA00022838"/>
    </source>
</evidence>
<keyword evidence="5" id="KW-0498">Mitosis</keyword>
<dbReference type="GO" id="GO:0051301">
    <property type="term" value="P:cell division"/>
    <property type="evidence" value="ECO:0007669"/>
    <property type="project" value="UniProtKB-KW"/>
</dbReference>
<dbReference type="GO" id="GO:0000444">
    <property type="term" value="C:MIS12/MIND type complex"/>
    <property type="evidence" value="ECO:0007669"/>
    <property type="project" value="InterPro"/>
</dbReference>
<organism evidence="10 11">
    <name type="scientific">Nadsonia fulvescens var. elongata DSM 6958</name>
    <dbReference type="NCBI Taxonomy" id="857566"/>
    <lineage>
        <taxon>Eukaryota</taxon>
        <taxon>Fungi</taxon>
        <taxon>Dikarya</taxon>
        <taxon>Ascomycota</taxon>
        <taxon>Saccharomycotina</taxon>
        <taxon>Dipodascomycetes</taxon>
        <taxon>Dipodascales</taxon>
        <taxon>Dipodascales incertae sedis</taxon>
        <taxon>Nadsonia</taxon>
    </lineage>
</organism>
<evidence type="ECO:0000313" key="11">
    <source>
        <dbReference type="Proteomes" id="UP000095009"/>
    </source>
</evidence>
<evidence type="ECO:0000256" key="9">
    <source>
        <dbReference type="ARBA" id="ARBA00023328"/>
    </source>
</evidence>
<evidence type="ECO:0000256" key="5">
    <source>
        <dbReference type="ARBA" id="ARBA00022776"/>
    </source>
</evidence>
<protein>
    <submittedName>
        <fullName evidence="10">Uncharacterized protein</fullName>
    </submittedName>
</protein>
<dbReference type="AlphaFoldDB" id="A0A1E3PLY7"/>
<evidence type="ECO:0000256" key="3">
    <source>
        <dbReference type="ARBA" id="ARBA00022454"/>
    </source>
</evidence>
<dbReference type="Proteomes" id="UP000095009">
    <property type="component" value="Unassembled WGS sequence"/>
</dbReference>
<evidence type="ECO:0000256" key="4">
    <source>
        <dbReference type="ARBA" id="ARBA00022618"/>
    </source>
</evidence>
<accession>A0A1E3PLY7</accession>
<gene>
    <name evidence="10" type="ORF">NADFUDRAFT_45810</name>
</gene>
<keyword evidence="4" id="KW-0132">Cell division</keyword>
<sequence length="159" mass="18325">MREFQQIFEEKNLSQLFISLDTIIQEAQDRKQRYTQKFQATQNPKIDSMDVDDGAEIENSIDVLDKPLMVAELTPDKIMASHLRAIQEREVIMLESALDNATNAYRDTLSRLNDSQIKIGLHAANLTKAFTALDELVHHSQTMLTRAEVNERIDQINFY</sequence>
<evidence type="ECO:0000256" key="1">
    <source>
        <dbReference type="ARBA" id="ARBA00004123"/>
    </source>
</evidence>
<evidence type="ECO:0000313" key="10">
    <source>
        <dbReference type="EMBL" id="ODQ66310.1"/>
    </source>
</evidence>
<evidence type="ECO:0000256" key="7">
    <source>
        <dbReference type="ARBA" id="ARBA00023242"/>
    </source>
</evidence>
<keyword evidence="11" id="KW-1185">Reference proteome</keyword>
<evidence type="ECO:0000256" key="8">
    <source>
        <dbReference type="ARBA" id="ARBA00023306"/>
    </source>
</evidence>